<name>A0ABV8F738_9ACTN</name>
<dbReference type="RefSeq" id="WP_386193190.1">
    <property type="nucleotide sequence ID" value="NZ_JBHSBC010000032.1"/>
</dbReference>
<protein>
    <submittedName>
        <fullName evidence="2">Uncharacterized protein</fullName>
    </submittedName>
</protein>
<reference evidence="3" key="1">
    <citation type="journal article" date="2019" name="Int. J. Syst. Evol. Microbiol.">
        <title>The Global Catalogue of Microorganisms (GCM) 10K type strain sequencing project: providing services to taxonomists for standard genome sequencing and annotation.</title>
        <authorList>
            <consortium name="The Broad Institute Genomics Platform"/>
            <consortium name="The Broad Institute Genome Sequencing Center for Infectious Disease"/>
            <person name="Wu L."/>
            <person name="Ma J."/>
        </authorList>
    </citation>
    <scope>NUCLEOTIDE SEQUENCE [LARGE SCALE GENOMIC DNA]</scope>
    <source>
        <strain evidence="3">TBRC 7912</strain>
    </source>
</reference>
<dbReference type="Proteomes" id="UP001595698">
    <property type="component" value="Unassembled WGS sequence"/>
</dbReference>
<comment type="caution">
    <text evidence="2">The sequence shown here is derived from an EMBL/GenBank/DDBJ whole genome shotgun (WGS) entry which is preliminary data.</text>
</comment>
<accession>A0ABV8F738</accession>
<dbReference type="EMBL" id="JBHSBC010000032">
    <property type="protein sequence ID" value="MFC3983820.1"/>
    <property type="molecule type" value="Genomic_DNA"/>
</dbReference>
<gene>
    <name evidence="2" type="ORF">ACFOYY_27070</name>
</gene>
<organism evidence="2 3">
    <name type="scientific">Streptosporangium jomthongense</name>
    <dbReference type="NCBI Taxonomy" id="1193683"/>
    <lineage>
        <taxon>Bacteria</taxon>
        <taxon>Bacillati</taxon>
        <taxon>Actinomycetota</taxon>
        <taxon>Actinomycetes</taxon>
        <taxon>Streptosporangiales</taxon>
        <taxon>Streptosporangiaceae</taxon>
        <taxon>Streptosporangium</taxon>
    </lineage>
</organism>
<sequence length="83" mass="8394">MSSGNHRDIRFWRALLVTAIAVPTGPLTTIPAAHADGGHTGSDGTRHEISPALGWSILAGDRTGQGDGGSAQVTITSGPYAGT</sequence>
<proteinExistence type="predicted"/>
<evidence type="ECO:0000256" key="1">
    <source>
        <dbReference type="SAM" id="MobiDB-lite"/>
    </source>
</evidence>
<evidence type="ECO:0000313" key="2">
    <source>
        <dbReference type="EMBL" id="MFC3983820.1"/>
    </source>
</evidence>
<evidence type="ECO:0000313" key="3">
    <source>
        <dbReference type="Proteomes" id="UP001595698"/>
    </source>
</evidence>
<feature type="region of interest" description="Disordered" evidence="1">
    <location>
        <begin position="31"/>
        <end position="83"/>
    </location>
</feature>
<keyword evidence="3" id="KW-1185">Reference proteome</keyword>